<keyword evidence="1" id="KW-0732">Signal</keyword>
<protein>
    <submittedName>
        <fullName evidence="2">Uncharacterized protein</fullName>
    </submittedName>
</protein>
<proteinExistence type="predicted"/>
<evidence type="ECO:0000313" key="2">
    <source>
        <dbReference type="EMBL" id="TAA31110.1"/>
    </source>
</evidence>
<dbReference type="AlphaFoldDB" id="A0A4Q8LKR5"/>
<dbReference type="Proteomes" id="UP000291286">
    <property type="component" value="Unassembled WGS sequence"/>
</dbReference>
<sequence length="192" mass="20292">MKTSKLVPFACALAIGSLTCAVVNAATPVVQAPEASQQAVLALINNLAQSRAAGRGLLEADLRAKTQIRNEAVVDGRTFMGDTSVGPVKVSSSIGPAGAEDTDLVMRFSGACVHREFVREHLQLKDVVWTSPPDDPAPTIGYAYFTGGSAVTLFFDATGTRCLTAVRMEPEAVLRQQLQRSRSTPAHPQSPG</sequence>
<name>A0A4Q8LKR5_9GAMM</name>
<evidence type="ECO:0000256" key="1">
    <source>
        <dbReference type="SAM" id="SignalP"/>
    </source>
</evidence>
<dbReference type="RefSeq" id="WP_130516698.1">
    <property type="nucleotide sequence ID" value="NZ_SHMA01000004.1"/>
</dbReference>
<comment type="caution">
    <text evidence="2">The sequence shown here is derived from an EMBL/GenBank/DDBJ whole genome shotgun (WGS) entry which is preliminary data.</text>
</comment>
<feature type="chain" id="PRO_5020908199" evidence="1">
    <location>
        <begin position="26"/>
        <end position="192"/>
    </location>
</feature>
<feature type="signal peptide" evidence="1">
    <location>
        <begin position="1"/>
        <end position="25"/>
    </location>
</feature>
<reference evidence="2 3" key="1">
    <citation type="submission" date="2019-02" db="EMBL/GenBank/DDBJ databases">
        <title>WGS of Pseudoxanthomonas species novum from clinical isolates.</title>
        <authorList>
            <person name="Bernier A.-M."/>
            <person name="Bernard K."/>
            <person name="Vachon A."/>
        </authorList>
    </citation>
    <scope>NUCLEOTIDE SEQUENCE [LARGE SCALE GENOMIC DNA]</scope>
    <source>
        <strain evidence="2 3">NML171202</strain>
    </source>
</reference>
<evidence type="ECO:0000313" key="3">
    <source>
        <dbReference type="Proteomes" id="UP000291286"/>
    </source>
</evidence>
<organism evidence="2 3">
    <name type="scientific">Pseudoxanthomonas winnipegensis</name>
    <dbReference type="NCBI Taxonomy" id="2480810"/>
    <lineage>
        <taxon>Bacteria</taxon>
        <taxon>Pseudomonadati</taxon>
        <taxon>Pseudomonadota</taxon>
        <taxon>Gammaproteobacteria</taxon>
        <taxon>Lysobacterales</taxon>
        <taxon>Lysobacteraceae</taxon>
        <taxon>Pseudoxanthomonas</taxon>
    </lineage>
</organism>
<dbReference type="EMBL" id="SHMB01000002">
    <property type="protein sequence ID" value="TAA31110.1"/>
    <property type="molecule type" value="Genomic_DNA"/>
</dbReference>
<gene>
    <name evidence="2" type="ORF">EA661_05880</name>
</gene>
<accession>A0A4Q8LKR5</accession>